<dbReference type="Pfam" id="PF00482">
    <property type="entry name" value="T2SSF"/>
    <property type="match status" value="2"/>
</dbReference>
<dbReference type="AlphaFoldDB" id="A0A7Z8KS58"/>
<evidence type="ECO:0000256" key="5">
    <source>
        <dbReference type="ARBA" id="ARBA00023136"/>
    </source>
</evidence>
<feature type="transmembrane region" description="Helical" evidence="6">
    <location>
        <begin position="238"/>
        <end position="261"/>
    </location>
</feature>
<evidence type="ECO:0000256" key="6">
    <source>
        <dbReference type="SAM" id="Phobius"/>
    </source>
</evidence>
<dbReference type="PANTHER" id="PTHR35402">
    <property type="entry name" value="INTEGRAL MEMBRANE PROTEIN-RELATED"/>
    <property type="match status" value="1"/>
</dbReference>
<comment type="caution">
    <text evidence="8">The sequence shown here is derived from an EMBL/GenBank/DDBJ whole genome shotgun (WGS) entry which is preliminary data.</text>
</comment>
<evidence type="ECO:0000259" key="7">
    <source>
        <dbReference type="Pfam" id="PF00482"/>
    </source>
</evidence>
<evidence type="ECO:0000256" key="2">
    <source>
        <dbReference type="ARBA" id="ARBA00022475"/>
    </source>
</evidence>
<gene>
    <name evidence="8" type="ORF">FKV42_00030</name>
</gene>
<feature type="transmembrane region" description="Helical" evidence="6">
    <location>
        <begin position="516"/>
        <end position="537"/>
    </location>
</feature>
<keyword evidence="2" id="KW-1003">Cell membrane</keyword>
<evidence type="ECO:0000313" key="8">
    <source>
        <dbReference type="EMBL" id="TQD29538.1"/>
    </source>
</evidence>
<feature type="transmembrane region" description="Helical" evidence="6">
    <location>
        <begin position="353"/>
        <end position="371"/>
    </location>
</feature>
<feature type="transmembrane region" description="Helical" evidence="6">
    <location>
        <begin position="39"/>
        <end position="61"/>
    </location>
</feature>
<keyword evidence="4 6" id="KW-1133">Transmembrane helix</keyword>
<dbReference type="InterPro" id="IPR042094">
    <property type="entry name" value="T2SS_GspF_sf"/>
</dbReference>
<feature type="transmembrane region" description="Helical" evidence="6">
    <location>
        <begin position="267"/>
        <end position="290"/>
    </location>
</feature>
<feature type="transmembrane region" description="Helical" evidence="6">
    <location>
        <begin position="561"/>
        <end position="578"/>
    </location>
</feature>
<proteinExistence type="predicted"/>
<feature type="transmembrane region" description="Helical" evidence="6">
    <location>
        <begin position="81"/>
        <end position="104"/>
    </location>
</feature>
<dbReference type="InterPro" id="IPR018076">
    <property type="entry name" value="T2SS_GspF_dom"/>
</dbReference>
<evidence type="ECO:0000256" key="3">
    <source>
        <dbReference type="ARBA" id="ARBA00022692"/>
    </source>
</evidence>
<accession>A0A7Z8KS58</accession>
<dbReference type="Proteomes" id="UP000319335">
    <property type="component" value="Unassembled WGS sequence"/>
</dbReference>
<feature type="domain" description="Type II secretion system protein GspF" evidence="7">
    <location>
        <begin position="411"/>
        <end position="530"/>
    </location>
</feature>
<evidence type="ECO:0000256" key="4">
    <source>
        <dbReference type="ARBA" id="ARBA00022989"/>
    </source>
</evidence>
<sequence length="610" mass="69338">MDFKVNRYFIRHYVKSRPEKYADLRKSLSSARMDIHYSVYIEQCIVYAAQMFVTLFILFYLMPVLLKYEIFAFFRTFHTILLSYEILVIGPVVGAIFVYYICLINPKLKASARKTKIDVVLPHAASFCYGMCKGGSTMYETIMELARNPHIYGEIAIEASYIVRDVELLGTDLMQAIHNTAAVTPSPTFKDFLENMIPMVEGGSHVDKYFAVKMNQYFDHAKKTQIMFIKTLEMISEVYVVAFVAVPIFLLITLVTIGLLNTSQSPFLFQALYIGLPIGSIALIVLLDAISPKEDLGMKYVDKVILTRSLAIEEEDIGDKEYKKNMDKFESNKAKKKVLDILKHPFAPVVKKPLYAIVYSIPLMVLPFIYFDNHFEKQLLLSLILGFLPITLAYEYKVRKLKKLDNAIPDFLRRLAEINEMGLPLKSAMGLLLKSNIGLLSTEVRRVWMDMEWGGEMKDALARFENRIGTPALRRAVTLLIKASEVSDDTKDVLLIAAEDAENMNKLRTDRFETGFIYLATVYLAFGTFLYVCYSFANEFLVSIVGMGANQGLINPDEIKSTMFTTCSILGLFSGLILGEMAEGKIMAGLKHSLIMMIVTFIMFHKIIIY</sequence>
<dbReference type="EMBL" id="VIAQ01000001">
    <property type="protein sequence ID" value="TQD29538.1"/>
    <property type="molecule type" value="Genomic_DNA"/>
</dbReference>
<keyword evidence="5 6" id="KW-0472">Membrane</keyword>
<feature type="transmembrane region" description="Helical" evidence="6">
    <location>
        <begin position="590"/>
        <end position="609"/>
    </location>
</feature>
<keyword evidence="9" id="KW-1185">Reference proteome</keyword>
<organism evidence="8 9">
    <name type="scientific">Methanolobus vulcani</name>
    <dbReference type="NCBI Taxonomy" id="38026"/>
    <lineage>
        <taxon>Archaea</taxon>
        <taxon>Methanobacteriati</taxon>
        <taxon>Methanobacteriota</taxon>
        <taxon>Stenosarchaea group</taxon>
        <taxon>Methanomicrobia</taxon>
        <taxon>Methanosarcinales</taxon>
        <taxon>Methanosarcinaceae</taxon>
        <taxon>Methanolobus</taxon>
    </lineage>
</organism>
<dbReference type="PANTHER" id="PTHR35402:SF1">
    <property type="entry name" value="TYPE II SECRETION SYSTEM PROTEIN GSPF DOMAIN-CONTAINING PROTEIN"/>
    <property type="match status" value="1"/>
</dbReference>
<evidence type="ECO:0000256" key="1">
    <source>
        <dbReference type="ARBA" id="ARBA00004651"/>
    </source>
</evidence>
<dbReference type="InterPro" id="IPR056569">
    <property type="entry name" value="ArlJ-like"/>
</dbReference>
<name>A0A7Z8KS58_9EURY</name>
<comment type="subcellular location">
    <subcellularLocation>
        <location evidence="1">Cell membrane</location>
        <topology evidence="1">Multi-pass membrane protein</topology>
    </subcellularLocation>
</comment>
<feature type="transmembrane region" description="Helical" evidence="6">
    <location>
        <begin position="377"/>
        <end position="394"/>
    </location>
</feature>
<protein>
    <recommendedName>
        <fullName evidence="7">Type II secretion system protein GspF domain-containing protein</fullName>
    </recommendedName>
</protein>
<evidence type="ECO:0000313" key="9">
    <source>
        <dbReference type="Proteomes" id="UP000319335"/>
    </source>
</evidence>
<feature type="domain" description="Type II secretion system protein GspF" evidence="7">
    <location>
        <begin position="129"/>
        <end position="252"/>
    </location>
</feature>
<reference evidence="8 9" key="1">
    <citation type="submission" date="2019-06" db="EMBL/GenBank/DDBJ databases">
        <title>Draft genome sequence of Methanolobus vulcani B1d.</title>
        <authorList>
            <person name="Creighbaum A.J."/>
            <person name="Ticak T."/>
            <person name="Hariraju D."/>
            <person name="Arivett B.A."/>
            <person name="Ferguson D.J.Jr."/>
        </authorList>
    </citation>
    <scope>NUCLEOTIDE SEQUENCE [LARGE SCALE GENOMIC DNA]</scope>
    <source>
        <strain evidence="8 9">B1d</strain>
    </source>
</reference>
<dbReference type="Gene3D" id="1.20.81.30">
    <property type="entry name" value="Type II secretion system (T2SS), domain F"/>
    <property type="match status" value="1"/>
</dbReference>
<dbReference type="RefSeq" id="WP_154808201.1">
    <property type="nucleotide sequence ID" value="NZ_VIAQ01000001.1"/>
</dbReference>
<dbReference type="GO" id="GO:0005886">
    <property type="term" value="C:plasma membrane"/>
    <property type="evidence" value="ECO:0007669"/>
    <property type="project" value="UniProtKB-SubCell"/>
</dbReference>
<keyword evidence="3 6" id="KW-0812">Transmembrane</keyword>
<dbReference type="OrthoDB" id="12374at2157"/>